<dbReference type="PANTHER" id="PTHR48207">
    <property type="entry name" value="SUCCINATE--HYDROXYMETHYLGLUTARATE COA-TRANSFERASE"/>
    <property type="match status" value="1"/>
</dbReference>
<proteinExistence type="predicted"/>
<dbReference type="PANTHER" id="PTHR48207:SF3">
    <property type="entry name" value="SUCCINATE--HYDROXYMETHYLGLUTARATE COA-TRANSFERASE"/>
    <property type="match status" value="1"/>
</dbReference>
<dbReference type="AlphaFoldDB" id="A0A8G2BNI5"/>
<dbReference type="InterPro" id="IPR050483">
    <property type="entry name" value="CoA-transferase_III_domain"/>
</dbReference>
<keyword evidence="1 2" id="KW-0808">Transferase</keyword>
<dbReference type="InterPro" id="IPR023606">
    <property type="entry name" value="CoA-Trfase_III_dom_1_sf"/>
</dbReference>
<accession>A0A8G2BNI5</accession>
<dbReference type="Pfam" id="PF02515">
    <property type="entry name" value="CoA_transf_3"/>
    <property type="match status" value="1"/>
</dbReference>
<reference evidence="2 3" key="1">
    <citation type="submission" date="2016-10" db="EMBL/GenBank/DDBJ databases">
        <authorList>
            <person name="Varghese N."/>
            <person name="Submissions S."/>
        </authorList>
    </citation>
    <scope>NUCLEOTIDE SEQUENCE [LARGE SCALE GENOMIC DNA]</scope>
    <source>
        <strain evidence="2 3">DSM 18839</strain>
    </source>
</reference>
<dbReference type="RefSeq" id="WP_093153249.1">
    <property type="nucleotide sequence ID" value="NZ_FNBW01000014.1"/>
</dbReference>
<dbReference type="OrthoDB" id="9781472at2"/>
<name>A0A8G2BNI5_9PROT</name>
<evidence type="ECO:0000313" key="2">
    <source>
        <dbReference type="EMBL" id="SDG32796.1"/>
    </source>
</evidence>
<organism evidence="2 3">
    <name type="scientific">Thalassobaculum litoreum DSM 18839</name>
    <dbReference type="NCBI Taxonomy" id="1123362"/>
    <lineage>
        <taxon>Bacteria</taxon>
        <taxon>Pseudomonadati</taxon>
        <taxon>Pseudomonadota</taxon>
        <taxon>Alphaproteobacteria</taxon>
        <taxon>Rhodospirillales</taxon>
        <taxon>Thalassobaculaceae</taxon>
        <taxon>Thalassobaculum</taxon>
    </lineage>
</organism>
<gene>
    <name evidence="2" type="ORF">SAMN05660686_04066</name>
</gene>
<dbReference type="InterPro" id="IPR044855">
    <property type="entry name" value="CoA-Trfase_III_dom3_sf"/>
</dbReference>
<sequence>MTTEPLIDLFVLDLTRARAGPTAVRQLADWGADVVKIELPPSVGTDSLGGERGGFDFQNLHRNKRSLTLNLKSDQGRAVFFRLVEKADVVVENFRPDVKHRLGIDYDALSAVNPRLVYGSISGFGQEGPYSGRPGLDQIAQGMGGLMSVTGLPGQGPVRVGIPIADLSAGFNLAMGIMIALYERERSGKGQWVRTSLLEAQIAMMDLQAARYLMKGEVPQQAGNNHPVHIPTGVFRTEDGAIIIQASAQNLYRRMCDAIGAPALFDHPDFADPKDRLENRDRLNAEIEARTRTRSTQHWIDVLAEAGVPAGPIYSIDQTFADPQVKSLAMDPEVTAADGRTLRVVGQAVKMSRTPSRMRSGTPAIGAHTDEILRQAGYSKDEIQALRASGTV</sequence>
<protein>
    <submittedName>
        <fullName evidence="2">Crotonobetainyl-CoA:carnitine CoA-transferase CaiB</fullName>
    </submittedName>
</protein>
<dbReference type="Proteomes" id="UP000198615">
    <property type="component" value="Unassembled WGS sequence"/>
</dbReference>
<evidence type="ECO:0000256" key="1">
    <source>
        <dbReference type="ARBA" id="ARBA00022679"/>
    </source>
</evidence>
<dbReference type="EMBL" id="FNBW01000014">
    <property type="protein sequence ID" value="SDG32796.1"/>
    <property type="molecule type" value="Genomic_DNA"/>
</dbReference>
<comment type="caution">
    <text evidence="2">The sequence shown here is derived from an EMBL/GenBank/DDBJ whole genome shotgun (WGS) entry which is preliminary data.</text>
</comment>
<dbReference type="InterPro" id="IPR003673">
    <property type="entry name" value="CoA-Trfase_fam_III"/>
</dbReference>
<evidence type="ECO:0000313" key="3">
    <source>
        <dbReference type="Proteomes" id="UP000198615"/>
    </source>
</evidence>
<keyword evidence="3" id="KW-1185">Reference proteome</keyword>
<dbReference type="SUPFAM" id="SSF89796">
    <property type="entry name" value="CoA-transferase family III (CaiB/BaiF)"/>
    <property type="match status" value="1"/>
</dbReference>
<dbReference type="Gene3D" id="3.40.50.10540">
    <property type="entry name" value="Crotonobetainyl-coa:carnitine coa-transferase, domain 1"/>
    <property type="match status" value="1"/>
</dbReference>
<dbReference type="Gene3D" id="3.30.1540.10">
    <property type="entry name" value="formyl-coa transferase, domain 3"/>
    <property type="match status" value="1"/>
</dbReference>
<dbReference type="GO" id="GO:0008410">
    <property type="term" value="F:CoA-transferase activity"/>
    <property type="evidence" value="ECO:0007669"/>
    <property type="project" value="TreeGrafter"/>
</dbReference>